<proteinExistence type="predicted"/>
<organism evidence="3">
    <name type="scientific">Drosophila sechellia</name>
    <name type="common">Fruit fly</name>
    <dbReference type="NCBI Taxonomy" id="7238"/>
    <lineage>
        <taxon>Eukaryota</taxon>
        <taxon>Metazoa</taxon>
        <taxon>Ecdysozoa</taxon>
        <taxon>Arthropoda</taxon>
        <taxon>Hexapoda</taxon>
        <taxon>Insecta</taxon>
        <taxon>Pterygota</taxon>
        <taxon>Neoptera</taxon>
        <taxon>Endopterygota</taxon>
        <taxon>Diptera</taxon>
        <taxon>Brachycera</taxon>
        <taxon>Muscomorpha</taxon>
        <taxon>Ephydroidea</taxon>
        <taxon>Drosophilidae</taxon>
        <taxon>Drosophila</taxon>
        <taxon>Sophophora</taxon>
    </lineage>
</organism>
<dbReference type="Proteomes" id="UP000001292">
    <property type="component" value="Unassembled WGS sequence"/>
</dbReference>
<evidence type="ECO:0000313" key="3">
    <source>
        <dbReference type="Proteomes" id="UP000001292"/>
    </source>
</evidence>
<protein>
    <submittedName>
        <fullName evidence="2">GM13205</fullName>
    </submittedName>
</protein>
<dbReference type="AlphaFoldDB" id="B4ILU8"/>
<gene>
    <name evidence="2" type="primary">Dsec\GM13205</name>
    <name evidence="2" type="ORF">Dsec_GM13205</name>
</gene>
<accession>B4ILU8</accession>
<reference evidence="2 3" key="1">
    <citation type="journal article" date="2007" name="Nature">
        <title>Evolution of genes and genomes on the Drosophila phylogeny.</title>
        <authorList>
            <consortium name="Drosophila 12 Genomes Consortium"/>
            <person name="Clark A.G."/>
            <person name="Eisen M.B."/>
            <person name="Smith D.R."/>
            <person name="Bergman C.M."/>
            <person name="Oliver B."/>
            <person name="Markow T.A."/>
            <person name="Kaufman T.C."/>
            <person name="Kellis M."/>
            <person name="Gelbart W."/>
            <person name="Iyer V.N."/>
            <person name="Pollard D.A."/>
            <person name="Sackton T.B."/>
            <person name="Larracuente A.M."/>
            <person name="Singh N.D."/>
            <person name="Abad J.P."/>
            <person name="Abt D.N."/>
            <person name="Adryan B."/>
            <person name="Aguade M."/>
            <person name="Akashi H."/>
            <person name="Anderson W.W."/>
            <person name="Aquadro C.F."/>
            <person name="Ardell D.H."/>
            <person name="Arguello R."/>
            <person name="Artieri C.G."/>
            <person name="Barbash D.A."/>
            <person name="Barker D."/>
            <person name="Barsanti P."/>
            <person name="Batterham P."/>
            <person name="Batzoglou S."/>
            <person name="Begun D."/>
            <person name="Bhutkar A."/>
            <person name="Blanco E."/>
            <person name="Bosak S.A."/>
            <person name="Bradley R.K."/>
            <person name="Brand A.D."/>
            <person name="Brent M.R."/>
            <person name="Brooks A.N."/>
            <person name="Brown R.H."/>
            <person name="Butlin R.K."/>
            <person name="Caggese C."/>
            <person name="Calvi B.R."/>
            <person name="Bernardo de Carvalho A."/>
            <person name="Caspi A."/>
            <person name="Castrezana S."/>
            <person name="Celniker S.E."/>
            <person name="Chang J.L."/>
            <person name="Chapple C."/>
            <person name="Chatterji S."/>
            <person name="Chinwalla A."/>
            <person name="Civetta A."/>
            <person name="Clifton S.W."/>
            <person name="Comeron J.M."/>
            <person name="Costello J.C."/>
            <person name="Coyne J.A."/>
            <person name="Daub J."/>
            <person name="David R.G."/>
            <person name="Delcher A.L."/>
            <person name="Delehaunty K."/>
            <person name="Do C.B."/>
            <person name="Ebling H."/>
            <person name="Edwards K."/>
            <person name="Eickbush T."/>
            <person name="Evans J.D."/>
            <person name="Filipski A."/>
            <person name="Findeiss S."/>
            <person name="Freyhult E."/>
            <person name="Fulton L."/>
            <person name="Fulton R."/>
            <person name="Garcia A.C."/>
            <person name="Gardiner A."/>
            <person name="Garfield D.A."/>
            <person name="Garvin B.E."/>
            <person name="Gibson G."/>
            <person name="Gilbert D."/>
            <person name="Gnerre S."/>
            <person name="Godfrey J."/>
            <person name="Good R."/>
            <person name="Gotea V."/>
            <person name="Gravely B."/>
            <person name="Greenberg A.J."/>
            <person name="Griffiths-Jones S."/>
            <person name="Gross S."/>
            <person name="Guigo R."/>
            <person name="Gustafson E.A."/>
            <person name="Haerty W."/>
            <person name="Hahn M.W."/>
            <person name="Halligan D.L."/>
            <person name="Halpern A.L."/>
            <person name="Halter G.M."/>
            <person name="Han M.V."/>
            <person name="Heger A."/>
            <person name="Hillier L."/>
            <person name="Hinrichs A.S."/>
            <person name="Holmes I."/>
            <person name="Hoskins R.A."/>
            <person name="Hubisz M.J."/>
            <person name="Hultmark D."/>
            <person name="Huntley M.A."/>
            <person name="Jaffe D.B."/>
            <person name="Jagadeeshan S."/>
            <person name="Jeck W.R."/>
            <person name="Johnson J."/>
            <person name="Jones C.D."/>
            <person name="Jordan W.C."/>
            <person name="Karpen G.H."/>
            <person name="Kataoka E."/>
            <person name="Keightley P.D."/>
            <person name="Kheradpour P."/>
            <person name="Kirkness E.F."/>
            <person name="Koerich L.B."/>
            <person name="Kristiansen K."/>
            <person name="Kudrna D."/>
            <person name="Kulathinal R.J."/>
            <person name="Kumar S."/>
            <person name="Kwok R."/>
            <person name="Lander E."/>
            <person name="Langley C.H."/>
            <person name="Lapoint R."/>
            <person name="Lazzaro B.P."/>
            <person name="Lee S.J."/>
            <person name="Levesque L."/>
            <person name="Li R."/>
            <person name="Lin C.F."/>
            <person name="Lin M.F."/>
            <person name="Lindblad-Toh K."/>
            <person name="Llopart A."/>
            <person name="Long M."/>
            <person name="Low L."/>
            <person name="Lozovsky E."/>
            <person name="Lu J."/>
            <person name="Luo M."/>
            <person name="Machado C.A."/>
            <person name="Makalowski W."/>
            <person name="Marzo M."/>
            <person name="Matsuda M."/>
            <person name="Matzkin L."/>
            <person name="McAllister B."/>
            <person name="McBride C.S."/>
            <person name="McKernan B."/>
            <person name="McKernan K."/>
            <person name="Mendez-Lago M."/>
            <person name="Minx P."/>
            <person name="Mollenhauer M.U."/>
            <person name="Montooth K."/>
            <person name="Mount S.M."/>
            <person name="Mu X."/>
            <person name="Myers E."/>
            <person name="Negre B."/>
            <person name="Newfeld S."/>
            <person name="Nielsen R."/>
            <person name="Noor M.A."/>
            <person name="O'Grady P."/>
            <person name="Pachter L."/>
            <person name="Papaceit M."/>
            <person name="Parisi M.J."/>
            <person name="Parisi M."/>
            <person name="Parts L."/>
            <person name="Pedersen J.S."/>
            <person name="Pesole G."/>
            <person name="Phillippy A.M."/>
            <person name="Ponting C.P."/>
            <person name="Pop M."/>
            <person name="Porcelli D."/>
            <person name="Powell J.R."/>
            <person name="Prohaska S."/>
            <person name="Pruitt K."/>
            <person name="Puig M."/>
            <person name="Quesneville H."/>
            <person name="Ram K.R."/>
            <person name="Rand D."/>
            <person name="Rasmussen M.D."/>
            <person name="Reed L.K."/>
            <person name="Reenan R."/>
            <person name="Reily A."/>
            <person name="Remington K.A."/>
            <person name="Rieger T.T."/>
            <person name="Ritchie M.G."/>
            <person name="Robin C."/>
            <person name="Rogers Y.H."/>
            <person name="Rohde C."/>
            <person name="Rozas J."/>
            <person name="Rubenfield M.J."/>
            <person name="Ruiz A."/>
            <person name="Russo S."/>
            <person name="Salzberg S.L."/>
            <person name="Sanchez-Gracia A."/>
            <person name="Saranga D.J."/>
            <person name="Sato H."/>
            <person name="Schaeffer S.W."/>
            <person name="Schatz M.C."/>
            <person name="Schlenke T."/>
            <person name="Schwartz R."/>
            <person name="Segarra C."/>
            <person name="Singh R.S."/>
            <person name="Sirot L."/>
            <person name="Sirota M."/>
            <person name="Sisneros N.B."/>
            <person name="Smith C.D."/>
            <person name="Smith T.F."/>
            <person name="Spieth J."/>
            <person name="Stage D.E."/>
            <person name="Stark A."/>
            <person name="Stephan W."/>
            <person name="Strausberg R.L."/>
            <person name="Strempel S."/>
            <person name="Sturgill D."/>
            <person name="Sutton G."/>
            <person name="Sutton G.G."/>
            <person name="Tao W."/>
            <person name="Teichmann S."/>
            <person name="Tobari Y.N."/>
            <person name="Tomimura Y."/>
            <person name="Tsolas J.M."/>
            <person name="Valente V.L."/>
            <person name="Venter E."/>
            <person name="Venter J.C."/>
            <person name="Vicario S."/>
            <person name="Vieira F.G."/>
            <person name="Vilella A.J."/>
            <person name="Villasante A."/>
            <person name="Walenz B."/>
            <person name="Wang J."/>
            <person name="Wasserman M."/>
            <person name="Watts T."/>
            <person name="Wilson D."/>
            <person name="Wilson R.K."/>
            <person name="Wing R.A."/>
            <person name="Wolfner M.F."/>
            <person name="Wong A."/>
            <person name="Wong G.K."/>
            <person name="Wu C.I."/>
            <person name="Wu G."/>
            <person name="Yamamoto D."/>
            <person name="Yang H.P."/>
            <person name="Yang S.P."/>
            <person name="Yorke J.A."/>
            <person name="Yoshida K."/>
            <person name="Zdobnov E."/>
            <person name="Zhang P."/>
            <person name="Zhang Y."/>
            <person name="Zimin A.V."/>
            <person name="Baldwin J."/>
            <person name="Abdouelleil A."/>
            <person name="Abdulkadir J."/>
            <person name="Abebe A."/>
            <person name="Abera B."/>
            <person name="Abreu J."/>
            <person name="Acer S.C."/>
            <person name="Aftuck L."/>
            <person name="Alexander A."/>
            <person name="An P."/>
            <person name="Anderson E."/>
            <person name="Anderson S."/>
            <person name="Arachi H."/>
            <person name="Azer M."/>
            <person name="Bachantsang P."/>
            <person name="Barry A."/>
            <person name="Bayul T."/>
            <person name="Berlin A."/>
            <person name="Bessette D."/>
            <person name="Bloom T."/>
            <person name="Blye J."/>
            <person name="Boguslavskiy L."/>
            <person name="Bonnet C."/>
            <person name="Boukhgalter B."/>
            <person name="Bourzgui I."/>
            <person name="Brown A."/>
            <person name="Cahill P."/>
            <person name="Channer S."/>
            <person name="Cheshatsang Y."/>
            <person name="Chuda L."/>
            <person name="Citroen M."/>
            <person name="Collymore A."/>
            <person name="Cooke P."/>
            <person name="Costello M."/>
            <person name="D'Aco K."/>
            <person name="Daza R."/>
            <person name="De Haan G."/>
            <person name="DeGray S."/>
            <person name="DeMaso C."/>
            <person name="Dhargay N."/>
            <person name="Dooley K."/>
            <person name="Dooley E."/>
            <person name="Doricent M."/>
            <person name="Dorje P."/>
            <person name="Dorjee K."/>
            <person name="Dupes A."/>
            <person name="Elong R."/>
            <person name="Falk J."/>
            <person name="Farina A."/>
            <person name="Faro S."/>
            <person name="Ferguson D."/>
            <person name="Fisher S."/>
            <person name="Foley C.D."/>
            <person name="Franke A."/>
            <person name="Friedrich D."/>
            <person name="Gadbois L."/>
            <person name="Gearin G."/>
            <person name="Gearin C.R."/>
            <person name="Giannoukos G."/>
            <person name="Goode T."/>
            <person name="Graham J."/>
            <person name="Grandbois E."/>
            <person name="Grewal S."/>
            <person name="Gyaltsen K."/>
            <person name="Hafez N."/>
            <person name="Hagos B."/>
            <person name="Hall J."/>
            <person name="Henson C."/>
            <person name="Hollinger A."/>
            <person name="Honan T."/>
            <person name="Huard M.D."/>
            <person name="Hughes L."/>
            <person name="Hurhula B."/>
            <person name="Husby M.E."/>
            <person name="Kamat A."/>
            <person name="Kanga B."/>
            <person name="Kashin S."/>
            <person name="Khazanovich D."/>
            <person name="Kisner P."/>
            <person name="Lance K."/>
            <person name="Lara M."/>
            <person name="Lee W."/>
            <person name="Lennon N."/>
            <person name="Letendre F."/>
            <person name="LeVine R."/>
            <person name="Lipovsky A."/>
            <person name="Liu X."/>
            <person name="Liu J."/>
            <person name="Liu S."/>
            <person name="Lokyitsang T."/>
            <person name="Lokyitsang Y."/>
            <person name="Lubonja R."/>
            <person name="Lui A."/>
            <person name="MacDonald P."/>
            <person name="Magnisalis V."/>
            <person name="Maru K."/>
            <person name="Matthews C."/>
            <person name="McCusker W."/>
            <person name="McDonough S."/>
            <person name="Mehta T."/>
            <person name="Meldrim J."/>
            <person name="Meneus L."/>
            <person name="Mihai O."/>
            <person name="Mihalev A."/>
            <person name="Mihova T."/>
            <person name="Mittelman R."/>
            <person name="Mlenga V."/>
            <person name="Montmayeur A."/>
            <person name="Mulrain L."/>
            <person name="Navidi A."/>
            <person name="Naylor J."/>
            <person name="Negash T."/>
            <person name="Nguyen T."/>
            <person name="Nguyen N."/>
            <person name="Nicol R."/>
            <person name="Norbu C."/>
            <person name="Norbu N."/>
            <person name="Novod N."/>
            <person name="O'Neill B."/>
            <person name="Osman S."/>
            <person name="Markiewicz E."/>
            <person name="Oyono O.L."/>
            <person name="Patti C."/>
            <person name="Phunkhang P."/>
            <person name="Pierre F."/>
            <person name="Priest M."/>
            <person name="Raghuraman S."/>
            <person name="Rege F."/>
            <person name="Reyes R."/>
            <person name="Rise C."/>
            <person name="Rogov P."/>
            <person name="Ross K."/>
            <person name="Ryan E."/>
            <person name="Settipalli S."/>
            <person name="Shea T."/>
            <person name="Sherpa N."/>
            <person name="Shi L."/>
            <person name="Shih D."/>
            <person name="Sparrow T."/>
            <person name="Spaulding J."/>
            <person name="Stalker J."/>
            <person name="Stange-Thomann N."/>
            <person name="Stavropoulos S."/>
            <person name="Stone C."/>
            <person name="Strader C."/>
            <person name="Tesfaye S."/>
            <person name="Thomson T."/>
            <person name="Thoulutsang Y."/>
            <person name="Thoulutsang D."/>
            <person name="Topham K."/>
            <person name="Topping I."/>
            <person name="Tsamla T."/>
            <person name="Vassiliev H."/>
            <person name="Vo A."/>
            <person name="Wangchuk T."/>
            <person name="Wangdi T."/>
            <person name="Weiand M."/>
            <person name="Wilkinson J."/>
            <person name="Wilson A."/>
            <person name="Yadav S."/>
            <person name="Young G."/>
            <person name="Yu Q."/>
            <person name="Zembek L."/>
            <person name="Zhong D."/>
            <person name="Zimmer A."/>
            <person name="Zwirko Z."/>
            <person name="Jaffe D.B."/>
            <person name="Alvarez P."/>
            <person name="Brockman W."/>
            <person name="Butler J."/>
            <person name="Chin C."/>
            <person name="Gnerre S."/>
            <person name="Grabherr M."/>
            <person name="Kleber M."/>
            <person name="Mauceli E."/>
            <person name="MacCallum I."/>
        </authorList>
    </citation>
    <scope>NUCLEOTIDE SEQUENCE [LARGE SCALE GENOMIC DNA]</scope>
    <source>
        <strain evidence="3">Rob3c / Tucson 14021-0248.25</strain>
    </source>
</reference>
<dbReference type="EMBL" id="CH480891">
    <property type="protein sequence ID" value="EDW55417.1"/>
    <property type="molecule type" value="Genomic_DNA"/>
</dbReference>
<name>B4ILU8_DROSE</name>
<evidence type="ECO:0000256" key="1">
    <source>
        <dbReference type="SAM" id="MobiDB-lite"/>
    </source>
</evidence>
<feature type="region of interest" description="Disordered" evidence="1">
    <location>
        <begin position="254"/>
        <end position="281"/>
    </location>
</feature>
<evidence type="ECO:0000313" key="2">
    <source>
        <dbReference type="EMBL" id="EDW55417.1"/>
    </source>
</evidence>
<dbReference type="HOGENOM" id="CLU_991343_0_0_1"/>
<sequence>MSQKDTEFRQVFTKDRYLDQSCGTSCTMGSWASWDLGVMIDRRLSFKDHASYASKKAAVTASSLARLMPNVGGPRHPARKLLVSVAKASLLYAAPIWSNATSRGSYLKGAHSVLRSMALRLIRGFRTISEVAALALAGLPPIDLEIKALSLMRSGASKQEAHEWLTELASERCEWSEGDSQGKSANGSRLYWLSPYFDEDEAARDGSLPEHRLEANGWPFNGPVVRIRSDNGKNFIGAHRTQEFVAAKIQSEGGAWDSFPGEEHNEGDRAQGACSGACSDA</sequence>
<keyword evidence="3" id="KW-1185">Reference proteome</keyword>